<dbReference type="SMART" id="SM00954">
    <property type="entry name" value="RelA_SpoT"/>
    <property type="match status" value="1"/>
</dbReference>
<dbReference type="PANTHER" id="PTHR41773">
    <property type="entry name" value="GTP PYROPHOSPHATASE-RELATED"/>
    <property type="match status" value="1"/>
</dbReference>
<dbReference type="InterPro" id="IPR043519">
    <property type="entry name" value="NT_sf"/>
</dbReference>
<dbReference type="EMBL" id="LN899821">
    <property type="protein sequence ID" value="CUV16122.1"/>
    <property type="molecule type" value="Genomic_DNA"/>
</dbReference>
<reference evidence="1" key="1">
    <citation type="submission" date="2015-10" db="EMBL/GenBank/DDBJ databases">
        <authorList>
            <person name="Gilbert D.G."/>
        </authorList>
    </citation>
    <scope>NUCLEOTIDE SEQUENCE</scope>
    <source>
        <strain evidence="1">Phyl III-seqv23</strain>
    </source>
</reference>
<sequence length="203" mass="23249">MNDEELLAEYSRRHARILVPLATSLTSLLEQRVDSIKRIDRVSARAKDPARFLIKATKEKEGKRKYADPLSEIQDQVAARIIVFYLSDVEVVEAAIKKYFNRIEASTVIPDSPKQFGYEGRHLVLAIPEELFEDEEHSEAPDFFELQIKTLFQHAWGEAEHDLSYKPSTALTDLQVREVAFTAAQAWGADQMFAKLAKELTRR</sequence>
<organism evidence="1">
    <name type="scientific">Ralstonia solanacearum</name>
    <name type="common">Pseudomonas solanacearum</name>
    <dbReference type="NCBI Taxonomy" id="305"/>
    <lineage>
        <taxon>Bacteria</taxon>
        <taxon>Pseudomonadati</taxon>
        <taxon>Pseudomonadota</taxon>
        <taxon>Betaproteobacteria</taxon>
        <taxon>Burkholderiales</taxon>
        <taxon>Burkholderiaceae</taxon>
        <taxon>Ralstonia</taxon>
        <taxon>Ralstonia solanacearum species complex</taxon>
    </lineage>
</organism>
<dbReference type="InterPro" id="IPR007685">
    <property type="entry name" value="RelA_SpoT"/>
</dbReference>
<protein>
    <submittedName>
        <fullName evidence="1">Uncharacterized protein</fullName>
    </submittedName>
</protein>
<dbReference type="CDD" id="cd05399">
    <property type="entry name" value="NT_Rel-Spo_like"/>
    <property type="match status" value="1"/>
</dbReference>
<dbReference type="Pfam" id="PF04607">
    <property type="entry name" value="RelA_SpoT"/>
    <property type="match status" value="1"/>
</dbReference>
<name>A0A0S4U1I5_RALSL</name>
<gene>
    <name evidence="1" type="ORF">PSS4_v1_30067</name>
</gene>
<accession>A0A0S4U1I5</accession>
<proteinExistence type="predicted"/>
<dbReference type="SUPFAM" id="SSF81301">
    <property type="entry name" value="Nucleotidyltransferase"/>
    <property type="match status" value="1"/>
</dbReference>
<evidence type="ECO:0000313" key="1">
    <source>
        <dbReference type="EMBL" id="CUV16122.1"/>
    </source>
</evidence>
<dbReference type="AlphaFoldDB" id="A0A0S4U1I5"/>
<dbReference type="GO" id="GO:0015969">
    <property type="term" value="P:guanosine tetraphosphate metabolic process"/>
    <property type="evidence" value="ECO:0007669"/>
    <property type="project" value="InterPro"/>
</dbReference>
<dbReference type="PANTHER" id="PTHR41773:SF1">
    <property type="entry name" value="RELA_SPOT DOMAIN-CONTAINING PROTEIN"/>
    <property type="match status" value="1"/>
</dbReference>
<dbReference type="Gene3D" id="3.30.460.10">
    <property type="entry name" value="Beta Polymerase, domain 2"/>
    <property type="match status" value="1"/>
</dbReference>